<sequence>MASMKLHFGCYEGTWCEEQNAFPSEILANASLARICYPRPLKTYILGKGRYKPWCTDPHGNQFEPKNVASWGCMVLPFCKLDQPGEFDEQKYLRPVAENGDLLNCMDICPRNENGRGLTDKPDCRPIPSNPENDYFGVLSITEKMDWCDAEKSTHKDPWSLNPPCNPIPQCRGNVEGRAPDARDWRKNLLYYQKNVDGVPCVVYKQCSALTEEERMKYHCVGSAMTTSTTKASTTTTAKTTAKTTTEKPNDGLGDEVILIAALGGGLCLFLMVTVIVLCCCLKKKDKGPKGKKPIVDDMMNVGAGSAVVDLDEKMDWCDAEKSTHKDPWSLNPPCNPIPQCRGNVEGRAPDARDWRKNLLYYQKNVDGVPCVVYKQCSALTEEERMKYHCVGSAMTTSTTKASTTTTAKTTAKTTTEKPNDGLGDEVILIAALGGGLCLFLMVTVIVLCCCLKKKDKGPKGKKPIVDDMMNVGAGSAVVDLDVAPISNTEEGATDASESTAAKCKTIRLHVFSYPTQ</sequence>
<feature type="transmembrane region" description="Helical" evidence="1">
    <location>
        <begin position="427"/>
        <end position="448"/>
    </location>
</feature>
<feature type="non-terminal residue" evidence="2">
    <location>
        <position position="517"/>
    </location>
</feature>
<comment type="caution">
    <text evidence="2">The sequence shown here is derived from an EMBL/GenBank/DDBJ whole genome shotgun (WGS) entry which is preliminary data.</text>
</comment>
<keyword evidence="1" id="KW-0472">Membrane</keyword>
<keyword evidence="1" id="KW-1133">Transmembrane helix</keyword>
<organism evidence="2 3">
    <name type="scientific">Mesorhabditis spiculigera</name>
    <dbReference type="NCBI Taxonomy" id="96644"/>
    <lineage>
        <taxon>Eukaryota</taxon>
        <taxon>Metazoa</taxon>
        <taxon>Ecdysozoa</taxon>
        <taxon>Nematoda</taxon>
        <taxon>Chromadorea</taxon>
        <taxon>Rhabditida</taxon>
        <taxon>Rhabditina</taxon>
        <taxon>Rhabditomorpha</taxon>
        <taxon>Rhabditoidea</taxon>
        <taxon>Rhabditidae</taxon>
        <taxon>Mesorhabditinae</taxon>
        <taxon>Mesorhabditis</taxon>
    </lineage>
</organism>
<evidence type="ECO:0000313" key="3">
    <source>
        <dbReference type="Proteomes" id="UP001177023"/>
    </source>
</evidence>
<accession>A0AA36CAA4</accession>
<dbReference type="Proteomes" id="UP001177023">
    <property type="component" value="Unassembled WGS sequence"/>
</dbReference>
<protein>
    <submittedName>
        <fullName evidence="2">Uncharacterized protein</fullName>
    </submittedName>
</protein>
<keyword evidence="1" id="KW-0812">Transmembrane</keyword>
<evidence type="ECO:0000256" key="1">
    <source>
        <dbReference type="SAM" id="Phobius"/>
    </source>
</evidence>
<name>A0AA36CAA4_9BILA</name>
<reference evidence="2" key="1">
    <citation type="submission" date="2023-06" db="EMBL/GenBank/DDBJ databases">
        <authorList>
            <person name="Delattre M."/>
        </authorList>
    </citation>
    <scope>NUCLEOTIDE SEQUENCE</scope>
    <source>
        <strain evidence="2">AF72</strain>
    </source>
</reference>
<proteinExistence type="predicted"/>
<feature type="transmembrane region" description="Helical" evidence="1">
    <location>
        <begin position="257"/>
        <end position="282"/>
    </location>
</feature>
<dbReference type="EMBL" id="CATQJA010000924">
    <property type="protein sequence ID" value="CAJ0564840.1"/>
    <property type="molecule type" value="Genomic_DNA"/>
</dbReference>
<dbReference type="AlphaFoldDB" id="A0AA36CAA4"/>
<keyword evidence="3" id="KW-1185">Reference proteome</keyword>
<gene>
    <name evidence="2" type="ORF">MSPICULIGERA_LOCUS3506</name>
</gene>
<evidence type="ECO:0000313" key="2">
    <source>
        <dbReference type="EMBL" id="CAJ0564840.1"/>
    </source>
</evidence>